<evidence type="ECO:0000256" key="2">
    <source>
        <dbReference type="ARBA" id="ARBA00022908"/>
    </source>
</evidence>
<evidence type="ECO:0000313" key="7">
    <source>
        <dbReference type="Proteomes" id="UP000031977"/>
    </source>
</evidence>
<dbReference type="SUPFAM" id="SSF56349">
    <property type="entry name" value="DNA breaking-rejoining enzymes"/>
    <property type="match status" value="1"/>
</dbReference>
<dbReference type="CDD" id="cd00801">
    <property type="entry name" value="INT_P4_C"/>
    <property type="match status" value="1"/>
</dbReference>
<dbReference type="PANTHER" id="PTHR30629">
    <property type="entry name" value="PROPHAGE INTEGRASE"/>
    <property type="match status" value="1"/>
</dbReference>
<evidence type="ECO:0000313" key="6">
    <source>
        <dbReference type="EMBL" id="KIN09254.1"/>
    </source>
</evidence>
<reference evidence="6 7" key="1">
    <citation type="submission" date="2015-01" db="EMBL/GenBank/DDBJ databases">
        <title>Draft genome of Vibrio mytili type strain CAIM 528.</title>
        <authorList>
            <person name="Gonzalez-Castillo A."/>
            <person name="Gomez-Gil B."/>
            <person name="Enciso-Ibarra J."/>
        </authorList>
    </citation>
    <scope>NUCLEOTIDE SEQUENCE [LARGE SCALE GENOMIC DNA]</scope>
    <source>
        <strain evidence="6 7">CAIM 528</strain>
    </source>
</reference>
<dbReference type="OrthoDB" id="9795573at2"/>
<dbReference type="Proteomes" id="UP000031977">
    <property type="component" value="Unassembled WGS sequence"/>
</dbReference>
<evidence type="ECO:0000259" key="5">
    <source>
        <dbReference type="PROSITE" id="PS51898"/>
    </source>
</evidence>
<sequence>MLTVTKIQSATSRKNSYYLWDQSGQRGIGRLGVKIFTSGKKQFVFRYYQQQKEKFISIGLFSTRAGSMTLTEAREKAQVFSQLLLGGKDPKLHLEQQESEQKKIDAESKSLGTIDELFHSYTERMKIDGKRTYEDVRNALVREFYPYIDRNTKACDVTTDDIKYVISKMIQRGAITQSNRVRSYVMAAFNHGMRFDNDPRYFSLESKFGIKYNPVAPIPKQKDGERIGERFLEWRELRRLLKDLRENYDLVPIGQDLRHLLQLCIYLGGQRPYEVITLEWWNVDWEERFVCITKERSKNKKDHIVPLNGLAFEILQKQYELSGGGRYVFPNPKDAEEPMRTSSICRAVTRYRDAVGFDKFVPKDLRRTCKTLMGACRISKEVRDRIQNHALQDVSTRHYDRYDYFDDKLGGLETWSSKLKELIGYVPPALSVVPSAETLPFPDIKSTQSLRANLK</sequence>
<dbReference type="InterPro" id="IPR050808">
    <property type="entry name" value="Phage_Integrase"/>
</dbReference>
<dbReference type="Gene3D" id="3.30.160.390">
    <property type="entry name" value="Integrase, DNA-binding domain"/>
    <property type="match status" value="1"/>
</dbReference>
<keyword evidence="2" id="KW-0229">DNA integration</keyword>
<protein>
    <submittedName>
        <fullName evidence="6">Integrase</fullName>
    </submittedName>
</protein>
<dbReference type="PROSITE" id="PS51898">
    <property type="entry name" value="TYR_RECOMBINASE"/>
    <property type="match status" value="1"/>
</dbReference>
<dbReference type="Gene3D" id="1.10.150.130">
    <property type="match status" value="1"/>
</dbReference>
<keyword evidence="4" id="KW-0233">DNA recombination</keyword>
<evidence type="ECO:0000256" key="3">
    <source>
        <dbReference type="ARBA" id="ARBA00023125"/>
    </source>
</evidence>
<gene>
    <name evidence="6" type="ORF">SU60_20290</name>
</gene>
<proteinExistence type="inferred from homology"/>
<dbReference type="EMBL" id="JXOK01000087">
    <property type="protein sequence ID" value="KIN09254.1"/>
    <property type="molecule type" value="Genomic_DNA"/>
</dbReference>
<dbReference type="Pfam" id="PF00589">
    <property type="entry name" value="Phage_integrase"/>
    <property type="match status" value="1"/>
</dbReference>
<dbReference type="InterPro" id="IPR002104">
    <property type="entry name" value="Integrase_catalytic"/>
</dbReference>
<accession>A0A0C3DD21</accession>
<keyword evidence="7" id="KW-1185">Reference proteome</keyword>
<name>A0A0C3DD21_9VIBR</name>
<evidence type="ECO:0000256" key="4">
    <source>
        <dbReference type="ARBA" id="ARBA00023172"/>
    </source>
</evidence>
<dbReference type="InterPro" id="IPR038488">
    <property type="entry name" value="Integrase_DNA-bd_sf"/>
</dbReference>
<comment type="similarity">
    <text evidence="1">Belongs to the 'phage' integrase family.</text>
</comment>
<organism evidence="6 7">
    <name type="scientific">Vibrio mytili</name>
    <dbReference type="NCBI Taxonomy" id="50718"/>
    <lineage>
        <taxon>Bacteria</taxon>
        <taxon>Pseudomonadati</taxon>
        <taxon>Pseudomonadota</taxon>
        <taxon>Gammaproteobacteria</taxon>
        <taxon>Vibrionales</taxon>
        <taxon>Vibrionaceae</taxon>
        <taxon>Vibrio</taxon>
    </lineage>
</organism>
<dbReference type="InterPro" id="IPR025166">
    <property type="entry name" value="Integrase_DNA_bind_dom"/>
</dbReference>
<dbReference type="PANTHER" id="PTHR30629:SF2">
    <property type="entry name" value="PROPHAGE INTEGRASE INTS-RELATED"/>
    <property type="match status" value="1"/>
</dbReference>
<dbReference type="GO" id="GO:0006310">
    <property type="term" value="P:DNA recombination"/>
    <property type="evidence" value="ECO:0007669"/>
    <property type="project" value="UniProtKB-KW"/>
</dbReference>
<dbReference type="GO" id="GO:0015074">
    <property type="term" value="P:DNA integration"/>
    <property type="evidence" value="ECO:0007669"/>
    <property type="project" value="UniProtKB-KW"/>
</dbReference>
<dbReference type="Gene3D" id="1.10.443.10">
    <property type="entry name" value="Intergrase catalytic core"/>
    <property type="match status" value="1"/>
</dbReference>
<feature type="domain" description="Tyr recombinase" evidence="5">
    <location>
        <begin position="227"/>
        <end position="413"/>
    </location>
</feature>
<dbReference type="GO" id="GO:0003677">
    <property type="term" value="F:DNA binding"/>
    <property type="evidence" value="ECO:0007669"/>
    <property type="project" value="UniProtKB-KW"/>
</dbReference>
<comment type="caution">
    <text evidence="6">The sequence shown here is derived from an EMBL/GenBank/DDBJ whole genome shotgun (WGS) entry which is preliminary data.</text>
</comment>
<dbReference type="STRING" id="50718.SU60_20290"/>
<keyword evidence="3" id="KW-0238">DNA-binding</keyword>
<dbReference type="Pfam" id="PF13356">
    <property type="entry name" value="Arm-DNA-bind_3"/>
    <property type="match status" value="1"/>
</dbReference>
<evidence type="ECO:0000256" key="1">
    <source>
        <dbReference type="ARBA" id="ARBA00008857"/>
    </source>
</evidence>
<dbReference type="AlphaFoldDB" id="A0A0C3DD21"/>
<dbReference type="RefSeq" id="WP_032080360.1">
    <property type="nucleotide sequence ID" value="NZ_CBCRVP010000046.1"/>
</dbReference>
<dbReference type="InterPro" id="IPR011010">
    <property type="entry name" value="DNA_brk_join_enz"/>
</dbReference>
<dbReference type="InterPro" id="IPR013762">
    <property type="entry name" value="Integrase-like_cat_sf"/>
</dbReference>
<dbReference type="InterPro" id="IPR010998">
    <property type="entry name" value="Integrase_recombinase_N"/>
</dbReference>